<sequence>MALKGLKKTDNDGKQQEIDNFISGANKRVTELKKSQPNFRRVTFSVTQEIDQDIDDLVLNCRVARANRSVILKAAIRHLKTMPAEELHKVVREEIS</sequence>
<protein>
    <submittedName>
        <fullName evidence="1">Uncharacterized protein</fullName>
    </submittedName>
</protein>
<dbReference type="EMBL" id="CP078046">
    <property type="protein sequence ID" value="QXR09050.1"/>
    <property type="molecule type" value="Genomic_DNA"/>
</dbReference>
<reference evidence="1" key="1">
    <citation type="submission" date="2018-10" db="EMBL/GenBank/DDBJ databases">
        <authorList>
            <person name="D'Souza A.W."/>
            <person name="Potter R.F."/>
            <person name="Wallace M."/>
            <person name="Shupe A."/>
            <person name="Patel S."/>
            <person name="Sun S."/>
            <person name="Gul D."/>
            <person name="Kwon J.H."/>
            <person name="Andleeb S."/>
            <person name="Burnham C.-A.D."/>
            <person name="Dantas G."/>
        </authorList>
    </citation>
    <scope>NUCLEOTIDE SEQUENCE</scope>
    <source>
        <strain evidence="1">AL_065</strain>
        <plasmid evidence="1">pAL_065-2</plasmid>
    </source>
</reference>
<geneLocation type="plasmid" evidence="1 2">
    <name>pAL_065-2</name>
</geneLocation>
<keyword evidence="1" id="KW-0614">Plasmid</keyword>
<dbReference type="RefSeq" id="WP_129717987.1">
    <property type="nucleotide sequence ID" value="NZ_CP078046.1"/>
</dbReference>
<name>A0AAJ4P893_ACILW</name>
<organism evidence="1 2">
    <name type="scientific">Acinetobacter lwoffii</name>
    <dbReference type="NCBI Taxonomy" id="28090"/>
    <lineage>
        <taxon>Bacteria</taxon>
        <taxon>Pseudomonadati</taxon>
        <taxon>Pseudomonadota</taxon>
        <taxon>Gammaproteobacteria</taxon>
        <taxon>Moraxellales</taxon>
        <taxon>Moraxellaceae</taxon>
        <taxon>Acinetobacter</taxon>
    </lineage>
</organism>
<accession>A0AAJ4P893</accession>
<proteinExistence type="predicted"/>
<reference evidence="1" key="2">
    <citation type="journal article" date="2019" name="Nat. Commun.">
        <title>Spatiotemporal dynamics of multidrug resistant bacteria on intensive care unit surfaces.</title>
        <authorList>
            <person name="D'Souza A.W."/>
            <person name="Potter R.F."/>
            <person name="Wallace M."/>
            <person name="Shupe A."/>
            <person name="Patel S."/>
            <person name="Sun X."/>
            <person name="Gul D."/>
            <person name="Kwon J.H."/>
            <person name="Andleeb S."/>
            <person name="Burnham C.D."/>
            <person name="Dantas G."/>
        </authorList>
    </citation>
    <scope>NUCLEOTIDE SEQUENCE</scope>
    <source>
        <strain evidence="1">AL_065</strain>
    </source>
</reference>
<reference evidence="1" key="3">
    <citation type="submission" date="2021-06" db="EMBL/GenBank/DDBJ databases">
        <authorList>
            <person name="Diorio-Toth L."/>
        </authorList>
    </citation>
    <scope>NUCLEOTIDE SEQUENCE</scope>
    <source>
        <strain evidence="1">AL_065</strain>
        <plasmid evidence="1">pAL_065-2</plasmid>
    </source>
</reference>
<dbReference type="AlphaFoldDB" id="A0AAJ4P893"/>
<gene>
    <name evidence="1" type="ORF">EVX74_016900</name>
</gene>
<dbReference type="Proteomes" id="UP000293391">
    <property type="component" value="Plasmid pAL_065-2"/>
</dbReference>
<evidence type="ECO:0000313" key="2">
    <source>
        <dbReference type="Proteomes" id="UP000293391"/>
    </source>
</evidence>
<evidence type="ECO:0000313" key="1">
    <source>
        <dbReference type="EMBL" id="QXR09050.1"/>
    </source>
</evidence>